<feature type="domain" description="Ig-like" evidence="1">
    <location>
        <begin position="35"/>
        <end position="119"/>
    </location>
</feature>
<evidence type="ECO:0000313" key="3">
    <source>
        <dbReference type="Proteomes" id="UP000314986"/>
    </source>
</evidence>
<name>A0A4W3H0L0_CALMI</name>
<protein>
    <recommendedName>
        <fullName evidence="1">Ig-like domain-containing protein</fullName>
    </recommendedName>
</protein>
<dbReference type="InterPro" id="IPR036179">
    <property type="entry name" value="Ig-like_dom_sf"/>
</dbReference>
<proteinExistence type="predicted"/>
<reference evidence="3" key="1">
    <citation type="journal article" date="2006" name="Science">
        <title>Ancient noncoding elements conserved in the human genome.</title>
        <authorList>
            <person name="Venkatesh B."/>
            <person name="Kirkness E.F."/>
            <person name="Loh Y.H."/>
            <person name="Halpern A.L."/>
            <person name="Lee A.P."/>
            <person name="Johnson J."/>
            <person name="Dandona N."/>
            <person name="Viswanathan L.D."/>
            <person name="Tay A."/>
            <person name="Venter J.C."/>
            <person name="Strausberg R.L."/>
            <person name="Brenner S."/>
        </authorList>
    </citation>
    <scope>NUCLEOTIDE SEQUENCE [LARGE SCALE GENOMIC DNA]</scope>
</reference>
<dbReference type="PROSITE" id="PS50835">
    <property type="entry name" value="IG_LIKE"/>
    <property type="match status" value="1"/>
</dbReference>
<dbReference type="InterPro" id="IPR013106">
    <property type="entry name" value="Ig_V-set"/>
</dbReference>
<evidence type="ECO:0000259" key="1">
    <source>
        <dbReference type="PROSITE" id="PS50835"/>
    </source>
</evidence>
<organism evidence="2 3">
    <name type="scientific">Callorhinchus milii</name>
    <name type="common">Ghost shark</name>
    <dbReference type="NCBI Taxonomy" id="7868"/>
    <lineage>
        <taxon>Eukaryota</taxon>
        <taxon>Metazoa</taxon>
        <taxon>Chordata</taxon>
        <taxon>Craniata</taxon>
        <taxon>Vertebrata</taxon>
        <taxon>Chondrichthyes</taxon>
        <taxon>Holocephali</taxon>
        <taxon>Chimaeriformes</taxon>
        <taxon>Callorhinchidae</taxon>
        <taxon>Callorhinchus</taxon>
    </lineage>
</organism>
<dbReference type="Pfam" id="PF07686">
    <property type="entry name" value="V-set"/>
    <property type="match status" value="1"/>
</dbReference>
<dbReference type="Gene3D" id="2.60.40.10">
    <property type="entry name" value="Immunoglobulins"/>
    <property type="match status" value="1"/>
</dbReference>
<dbReference type="Proteomes" id="UP000314986">
    <property type="component" value="Unassembled WGS sequence"/>
</dbReference>
<dbReference type="AlphaFoldDB" id="A0A4W3H0L0"/>
<keyword evidence="3" id="KW-1185">Reference proteome</keyword>
<dbReference type="InterPro" id="IPR007110">
    <property type="entry name" value="Ig-like_dom"/>
</dbReference>
<dbReference type="InParanoid" id="A0A4W3H0L0"/>
<dbReference type="Ensembl" id="ENSCMIT00000008942.1">
    <property type="protein sequence ID" value="ENSCMIP00000008697.1"/>
    <property type="gene ID" value="ENSCMIG00000004664.1"/>
</dbReference>
<accession>A0A4W3H0L0</accession>
<dbReference type="SUPFAM" id="SSF48726">
    <property type="entry name" value="Immunoglobulin"/>
    <property type="match status" value="1"/>
</dbReference>
<dbReference type="InterPro" id="IPR013783">
    <property type="entry name" value="Ig-like_fold"/>
</dbReference>
<sequence length="190" mass="21420">MARVQWGTRKAKAFRGGRGHEDPVNLRTIGLRSEPLPSQYPFLQMAKVGEDIEVPCHSYGYATVGKAFWYKQTHGVAPKLLDTQSCNGSSCKFTSVTVNSTYKLKSRDVRRNDSGSYYCSEQYGYLLRNASTLLVGGKNSMCWGLRYVETHRHTLLLSSREETLKSDQIRRGTKTRMLVSNLGKLTSVKN</sequence>
<reference evidence="3" key="3">
    <citation type="journal article" date="2014" name="Nature">
        <title>Elephant shark genome provides unique insights into gnathostome evolution.</title>
        <authorList>
            <consortium name="International Elephant Shark Genome Sequencing Consortium"/>
            <person name="Venkatesh B."/>
            <person name="Lee A.P."/>
            <person name="Ravi V."/>
            <person name="Maurya A.K."/>
            <person name="Lian M.M."/>
            <person name="Swann J.B."/>
            <person name="Ohta Y."/>
            <person name="Flajnik M.F."/>
            <person name="Sutoh Y."/>
            <person name="Kasahara M."/>
            <person name="Hoon S."/>
            <person name="Gangu V."/>
            <person name="Roy S.W."/>
            <person name="Irimia M."/>
            <person name="Korzh V."/>
            <person name="Kondrychyn I."/>
            <person name="Lim Z.W."/>
            <person name="Tay B.H."/>
            <person name="Tohari S."/>
            <person name="Kong K.W."/>
            <person name="Ho S."/>
            <person name="Lorente-Galdos B."/>
            <person name="Quilez J."/>
            <person name="Marques-Bonet T."/>
            <person name="Raney B.J."/>
            <person name="Ingham P.W."/>
            <person name="Tay A."/>
            <person name="Hillier L.W."/>
            <person name="Minx P."/>
            <person name="Boehm T."/>
            <person name="Wilson R.K."/>
            <person name="Brenner S."/>
            <person name="Warren W.C."/>
        </authorList>
    </citation>
    <scope>NUCLEOTIDE SEQUENCE [LARGE SCALE GENOMIC DNA]</scope>
</reference>
<evidence type="ECO:0000313" key="2">
    <source>
        <dbReference type="Ensembl" id="ENSCMIP00000008697.1"/>
    </source>
</evidence>
<reference evidence="3" key="2">
    <citation type="journal article" date="2007" name="PLoS Biol.">
        <title>Survey sequencing and comparative analysis of the elephant shark (Callorhinchus milii) genome.</title>
        <authorList>
            <person name="Venkatesh B."/>
            <person name="Kirkness E.F."/>
            <person name="Loh Y.H."/>
            <person name="Halpern A.L."/>
            <person name="Lee A.P."/>
            <person name="Johnson J."/>
            <person name="Dandona N."/>
            <person name="Viswanathan L.D."/>
            <person name="Tay A."/>
            <person name="Venter J.C."/>
            <person name="Strausberg R.L."/>
            <person name="Brenner S."/>
        </authorList>
    </citation>
    <scope>NUCLEOTIDE SEQUENCE [LARGE SCALE GENOMIC DNA]</scope>
</reference>
<reference evidence="2" key="4">
    <citation type="submission" date="2025-08" db="UniProtKB">
        <authorList>
            <consortium name="Ensembl"/>
        </authorList>
    </citation>
    <scope>IDENTIFICATION</scope>
</reference>
<reference evidence="2" key="5">
    <citation type="submission" date="2025-09" db="UniProtKB">
        <authorList>
            <consortium name="Ensembl"/>
        </authorList>
    </citation>
    <scope>IDENTIFICATION</scope>
</reference>